<evidence type="ECO:0000256" key="1">
    <source>
        <dbReference type="SAM" id="MobiDB-lite"/>
    </source>
</evidence>
<keyword evidence="3" id="KW-1185">Reference proteome</keyword>
<protein>
    <submittedName>
        <fullName evidence="2">Uncharacterized protein</fullName>
    </submittedName>
</protein>
<feature type="compositionally biased region" description="Basic and acidic residues" evidence="1">
    <location>
        <begin position="52"/>
        <end position="63"/>
    </location>
</feature>
<dbReference type="AlphaFoldDB" id="A0AAN9Z725"/>
<dbReference type="Proteomes" id="UP001378592">
    <property type="component" value="Unassembled WGS sequence"/>
</dbReference>
<reference evidence="2 3" key="1">
    <citation type="submission" date="2024-03" db="EMBL/GenBank/DDBJ databases">
        <title>The genome assembly and annotation of the cricket Gryllus longicercus Weissman &amp; Gray.</title>
        <authorList>
            <person name="Szrajer S."/>
            <person name="Gray D."/>
            <person name="Ylla G."/>
        </authorList>
    </citation>
    <scope>NUCLEOTIDE SEQUENCE [LARGE SCALE GENOMIC DNA]</scope>
    <source>
        <strain evidence="2">DAG 2021-001</strain>
        <tissue evidence="2">Whole body minus gut</tissue>
    </source>
</reference>
<evidence type="ECO:0000313" key="2">
    <source>
        <dbReference type="EMBL" id="KAK7870688.1"/>
    </source>
</evidence>
<evidence type="ECO:0000313" key="3">
    <source>
        <dbReference type="Proteomes" id="UP001378592"/>
    </source>
</evidence>
<organism evidence="2 3">
    <name type="scientific">Gryllus longicercus</name>
    <dbReference type="NCBI Taxonomy" id="2509291"/>
    <lineage>
        <taxon>Eukaryota</taxon>
        <taxon>Metazoa</taxon>
        <taxon>Ecdysozoa</taxon>
        <taxon>Arthropoda</taxon>
        <taxon>Hexapoda</taxon>
        <taxon>Insecta</taxon>
        <taxon>Pterygota</taxon>
        <taxon>Neoptera</taxon>
        <taxon>Polyneoptera</taxon>
        <taxon>Orthoptera</taxon>
        <taxon>Ensifera</taxon>
        <taxon>Gryllidea</taxon>
        <taxon>Grylloidea</taxon>
        <taxon>Gryllidae</taxon>
        <taxon>Gryllinae</taxon>
        <taxon>Gryllus</taxon>
    </lineage>
</organism>
<name>A0AAN9Z725_9ORTH</name>
<dbReference type="EMBL" id="JAZDUA010000053">
    <property type="protein sequence ID" value="KAK7870688.1"/>
    <property type="molecule type" value="Genomic_DNA"/>
</dbReference>
<gene>
    <name evidence="2" type="ORF">R5R35_009853</name>
</gene>
<feature type="region of interest" description="Disordered" evidence="1">
    <location>
        <begin position="37"/>
        <end position="77"/>
    </location>
</feature>
<accession>A0AAN9Z725</accession>
<proteinExistence type="predicted"/>
<sequence length="146" mass="16042">MFMCPRVACPRPLGRGRRAAESKVRPGSFDRYMEQGRPMRRRPRLCGPSRGGRGETRRGESARDPLVGRVGAGRRRRRRRDACCLAVAIAPPPPSPTTASGRLAYTTVASRRLCHEGGVGLIHGLIKSVVYCKSTVDDKEASFYSS</sequence>
<comment type="caution">
    <text evidence="2">The sequence shown here is derived from an EMBL/GenBank/DDBJ whole genome shotgun (WGS) entry which is preliminary data.</text>
</comment>